<reference evidence="1" key="1">
    <citation type="journal article" date="2014" name="Front. Microbiol.">
        <title>High frequency of phylogenetically diverse reductive dehalogenase-homologous genes in deep subseafloor sedimentary metagenomes.</title>
        <authorList>
            <person name="Kawai M."/>
            <person name="Futagami T."/>
            <person name="Toyoda A."/>
            <person name="Takaki Y."/>
            <person name="Nishi S."/>
            <person name="Hori S."/>
            <person name="Arai W."/>
            <person name="Tsubouchi T."/>
            <person name="Morono Y."/>
            <person name="Uchiyama I."/>
            <person name="Ito T."/>
            <person name="Fujiyama A."/>
            <person name="Inagaki F."/>
            <person name="Takami H."/>
        </authorList>
    </citation>
    <scope>NUCLEOTIDE SEQUENCE</scope>
    <source>
        <strain evidence="1">Expedition CK06-06</strain>
    </source>
</reference>
<accession>X0ZSC0</accession>
<evidence type="ECO:0000313" key="1">
    <source>
        <dbReference type="EMBL" id="GAG72214.1"/>
    </source>
</evidence>
<dbReference type="AlphaFoldDB" id="X0ZSC0"/>
<sequence>FEIMILVHVKAKSLLCYWAVRDLGIGMAQIARRLNLSLAGVSQSVKRGETIVQQKGYNLIDP</sequence>
<protein>
    <submittedName>
        <fullName evidence="1">Uncharacterized protein</fullName>
    </submittedName>
</protein>
<organism evidence="1">
    <name type="scientific">marine sediment metagenome</name>
    <dbReference type="NCBI Taxonomy" id="412755"/>
    <lineage>
        <taxon>unclassified sequences</taxon>
        <taxon>metagenomes</taxon>
        <taxon>ecological metagenomes</taxon>
    </lineage>
</organism>
<dbReference type="EMBL" id="BART01006983">
    <property type="protein sequence ID" value="GAG72214.1"/>
    <property type="molecule type" value="Genomic_DNA"/>
</dbReference>
<proteinExistence type="predicted"/>
<name>X0ZSC0_9ZZZZ</name>
<gene>
    <name evidence="1" type="ORF">S01H4_15936</name>
</gene>
<feature type="non-terminal residue" evidence="1">
    <location>
        <position position="1"/>
    </location>
</feature>
<comment type="caution">
    <text evidence="1">The sequence shown here is derived from an EMBL/GenBank/DDBJ whole genome shotgun (WGS) entry which is preliminary data.</text>
</comment>